<dbReference type="HOGENOM" id="CLU_158472_1_0_9"/>
<evidence type="ECO:0000313" key="3">
    <source>
        <dbReference type="Proteomes" id="UP000002062"/>
    </source>
</evidence>
<feature type="transmembrane region" description="Helical" evidence="1">
    <location>
        <begin position="21"/>
        <end position="42"/>
    </location>
</feature>
<keyword evidence="3" id="KW-1185">Reference proteome</keyword>
<evidence type="ECO:0008006" key="4">
    <source>
        <dbReference type="Google" id="ProtNLM"/>
    </source>
</evidence>
<dbReference type="InterPro" id="IPR024414">
    <property type="entry name" value="Uncharacterised_PrgI"/>
</dbReference>
<accession>E8US79</accession>
<proteinExistence type="predicted"/>
<dbReference type="Proteomes" id="UP000002062">
    <property type="component" value="Chromosome"/>
</dbReference>
<dbReference type="KEGG" id="tbo:Thebr_2275"/>
<protein>
    <recommendedName>
        <fullName evidence="4">PrgI family protein</fullName>
    </recommendedName>
</protein>
<feature type="transmembrane region" description="Helical" evidence="1">
    <location>
        <begin position="48"/>
        <end position="68"/>
    </location>
</feature>
<evidence type="ECO:0000313" key="2">
    <source>
        <dbReference type="EMBL" id="ADV80778.1"/>
    </source>
</evidence>
<keyword evidence="1" id="KW-1133">Transmembrane helix</keyword>
<dbReference type="EMBL" id="CP002466">
    <property type="protein sequence ID" value="ADV80778.1"/>
    <property type="molecule type" value="Genomic_DNA"/>
</dbReference>
<evidence type="ECO:0000256" key="1">
    <source>
        <dbReference type="SAM" id="Phobius"/>
    </source>
</evidence>
<name>E8US79_THEBF</name>
<organism evidence="2 3">
    <name type="scientific">Thermoanaerobacter brockii subsp. finnii (strain ATCC 43586 / DSM 3389 / AKO-1)</name>
    <name type="common">Thermoanaerobacter finnii</name>
    <dbReference type="NCBI Taxonomy" id="509193"/>
    <lineage>
        <taxon>Bacteria</taxon>
        <taxon>Bacillati</taxon>
        <taxon>Bacillota</taxon>
        <taxon>Clostridia</taxon>
        <taxon>Thermoanaerobacterales</taxon>
        <taxon>Thermoanaerobacteraceae</taxon>
        <taxon>Thermoanaerobacter</taxon>
    </lineage>
</organism>
<gene>
    <name evidence="2" type="ordered locus">Thebr_2275</name>
</gene>
<reference evidence="2 3" key="1">
    <citation type="submission" date="2011-01" db="EMBL/GenBank/DDBJ databases">
        <title>Complete sequence of Thermoanaerobacter brockii finnii Ako-1.</title>
        <authorList>
            <consortium name="US DOE Joint Genome Institute"/>
            <person name="Lucas S."/>
            <person name="Copeland A."/>
            <person name="Lapidus A."/>
            <person name="Cheng J.-F."/>
            <person name="Goodwin L."/>
            <person name="Pitluck S."/>
            <person name="Chertkov O."/>
            <person name="Munk C."/>
            <person name="Detter J.C."/>
            <person name="Han C."/>
            <person name="Tapia R."/>
            <person name="Land M."/>
            <person name="Hauser L."/>
            <person name="Kyrpides N."/>
            <person name="Ivanova N."/>
            <person name="Mikhailova N."/>
            <person name="Pagani I."/>
            <person name="Hemme C.L."/>
            <person name="Woyke T."/>
        </authorList>
    </citation>
    <scope>NUCLEOTIDE SEQUENCE [LARGE SCALE GENOMIC DNA]</scope>
    <source>
        <strain evidence="3">ATCC 43586 / DSM 3389 / AKO-1</strain>
    </source>
</reference>
<dbReference type="AlphaFoldDB" id="E8US79"/>
<keyword evidence="1" id="KW-0812">Transmembrane</keyword>
<dbReference type="Pfam" id="PF12666">
    <property type="entry name" value="PrgI"/>
    <property type="match status" value="1"/>
</dbReference>
<keyword evidence="1" id="KW-0472">Membrane</keyword>
<sequence length="108" mass="12332">MRMFEVPIQLEREEKIFGGNFSVRQMIFVIVGVGIGAVFFTKYFSKDLFTALVVWAAFSAAGAFLAFFKKDEIEIDKYIVMYLKFLVSPKEYLFIGGGKQCFLKRTAA</sequence>